<organism evidence="10 11">
    <name type="scientific">Acuticoccus mangrovi</name>
    <dbReference type="NCBI Taxonomy" id="2796142"/>
    <lineage>
        <taxon>Bacteria</taxon>
        <taxon>Pseudomonadati</taxon>
        <taxon>Pseudomonadota</taxon>
        <taxon>Alphaproteobacteria</taxon>
        <taxon>Hyphomicrobiales</taxon>
        <taxon>Amorphaceae</taxon>
        <taxon>Acuticoccus</taxon>
    </lineage>
</organism>
<name>A0A934IR36_9HYPH</name>
<evidence type="ECO:0000259" key="9">
    <source>
        <dbReference type="PROSITE" id="PS50928"/>
    </source>
</evidence>
<evidence type="ECO:0000256" key="2">
    <source>
        <dbReference type="ARBA" id="ARBA00022448"/>
    </source>
</evidence>
<dbReference type="GO" id="GO:0005886">
    <property type="term" value="C:plasma membrane"/>
    <property type="evidence" value="ECO:0007669"/>
    <property type="project" value="UniProtKB-SubCell"/>
</dbReference>
<feature type="transmembrane region" description="Helical" evidence="8">
    <location>
        <begin position="520"/>
        <end position="541"/>
    </location>
</feature>
<feature type="transmembrane region" description="Helical" evidence="8">
    <location>
        <begin position="89"/>
        <end position="112"/>
    </location>
</feature>
<feature type="transmembrane region" description="Helical" evidence="8">
    <location>
        <begin position="466"/>
        <end position="487"/>
    </location>
</feature>
<evidence type="ECO:0000256" key="6">
    <source>
        <dbReference type="ARBA" id="ARBA00022989"/>
    </source>
</evidence>
<evidence type="ECO:0000313" key="10">
    <source>
        <dbReference type="EMBL" id="MBJ3777083.1"/>
    </source>
</evidence>
<evidence type="ECO:0000256" key="3">
    <source>
        <dbReference type="ARBA" id="ARBA00022475"/>
    </source>
</evidence>
<dbReference type="GO" id="GO:0055085">
    <property type="term" value="P:transmembrane transport"/>
    <property type="evidence" value="ECO:0007669"/>
    <property type="project" value="InterPro"/>
</dbReference>
<keyword evidence="6 8" id="KW-1133">Transmembrane helix</keyword>
<keyword evidence="2 8" id="KW-0813">Transport</keyword>
<evidence type="ECO:0000256" key="8">
    <source>
        <dbReference type="RuleBase" id="RU363032"/>
    </source>
</evidence>
<feature type="transmembrane region" description="Helical" evidence="8">
    <location>
        <begin position="48"/>
        <end position="77"/>
    </location>
</feature>
<dbReference type="PANTHER" id="PTHR43357">
    <property type="entry name" value="INNER MEMBRANE ABC TRANSPORTER PERMEASE PROTEIN YDCV"/>
    <property type="match status" value="1"/>
</dbReference>
<dbReference type="PANTHER" id="PTHR43357:SF4">
    <property type="entry name" value="INNER MEMBRANE ABC TRANSPORTER PERMEASE PROTEIN YDCV"/>
    <property type="match status" value="1"/>
</dbReference>
<dbReference type="CDD" id="cd06261">
    <property type="entry name" value="TM_PBP2"/>
    <property type="match status" value="2"/>
</dbReference>
<dbReference type="Gene3D" id="1.10.3720.10">
    <property type="entry name" value="MetI-like"/>
    <property type="match status" value="2"/>
</dbReference>
<dbReference type="InterPro" id="IPR000515">
    <property type="entry name" value="MetI-like"/>
</dbReference>
<dbReference type="SUPFAM" id="SSF161098">
    <property type="entry name" value="MetI-like"/>
    <property type="match status" value="2"/>
</dbReference>
<feature type="transmembrane region" description="Helical" evidence="8">
    <location>
        <begin position="193"/>
        <end position="219"/>
    </location>
</feature>
<feature type="transmembrane region" description="Helical" evidence="8">
    <location>
        <begin position="239"/>
        <end position="260"/>
    </location>
</feature>
<protein>
    <submittedName>
        <fullName evidence="10">Iron ABC transporter permease</fullName>
    </submittedName>
</protein>
<dbReference type="RefSeq" id="WP_198882981.1">
    <property type="nucleotide sequence ID" value="NZ_JAEKJA010000012.1"/>
</dbReference>
<feature type="domain" description="ABC transmembrane type-1" evidence="9">
    <location>
        <begin position="349"/>
        <end position="538"/>
    </location>
</feature>
<dbReference type="PROSITE" id="PS50928">
    <property type="entry name" value="ABC_TM1"/>
    <property type="match status" value="2"/>
</dbReference>
<keyword evidence="11" id="KW-1185">Reference proteome</keyword>
<gene>
    <name evidence="10" type="ORF">JCR33_15350</name>
</gene>
<dbReference type="InterPro" id="IPR035906">
    <property type="entry name" value="MetI-like_sf"/>
</dbReference>
<reference evidence="10" key="1">
    <citation type="submission" date="2020-12" db="EMBL/GenBank/DDBJ databases">
        <title>Bacterial taxonomy.</title>
        <authorList>
            <person name="Pan X."/>
        </authorList>
    </citation>
    <scope>NUCLEOTIDE SEQUENCE</scope>
    <source>
        <strain evidence="10">B2012</strain>
    </source>
</reference>
<accession>A0A934IR36</accession>
<feature type="transmembrane region" description="Helical" evidence="8">
    <location>
        <begin position="348"/>
        <end position="375"/>
    </location>
</feature>
<dbReference type="Proteomes" id="UP000609531">
    <property type="component" value="Unassembled WGS sequence"/>
</dbReference>
<dbReference type="Pfam" id="PF00528">
    <property type="entry name" value="BPD_transp_1"/>
    <property type="match status" value="2"/>
</dbReference>
<keyword evidence="4" id="KW-0997">Cell inner membrane</keyword>
<comment type="similarity">
    <text evidence="8">Belongs to the binding-protein-dependent transport system permease family.</text>
</comment>
<evidence type="ECO:0000256" key="7">
    <source>
        <dbReference type="ARBA" id="ARBA00023136"/>
    </source>
</evidence>
<keyword evidence="5 8" id="KW-0812">Transmembrane</keyword>
<evidence type="ECO:0000313" key="11">
    <source>
        <dbReference type="Proteomes" id="UP000609531"/>
    </source>
</evidence>
<sequence>MPTVVLTVIIAVLVLPPLAMLVRTSLIDYSDGSFGLVNYRKLFAEPELYLTTINSVVFAAGATCVSLLIGACVAWIVERTNAPFRGLAYVTTIVSLGTPAILYVCGWIFLLGRAGPLNSAWRALTGSFQPLVNVYSIPGMILIEGLLWVPLVFLLCGATFKRQNADLEEAARMSGASVIATVRRVSLPLAKPALYGLAIFIFIRNLEAFDVPVLLGMPGGIKLLTSDIYLTMTRVPPDLGHASAFAVVMIAFISVLLYFYGRVSANADRFASITGKGFRPRPFDLGRFRWVGGLVVVLHFTLVLALPIIAVLWNSITPFVRAFSVKALGNLTLRNYTYVLTDSHYLHLAWNTVLAASVAATVAVALTAVAAWFAVRRWPASGGLTQLVSLPIVFPGIVLGVAMIQIALRTPFGLYGTIWLIAIAFLIRYLPYGMRYAQPAMMQIHRELEEAAGISGATQPGIFRRVVLPLAAPALIAGWLFIFLLAAKELSIAVLLAGARSKTIAVAMFDQWTNGEAGEVAALGIIWTIVMSCCAGLMHYLSRGDMKSRGTQ</sequence>
<feature type="transmembrane region" description="Helical" evidence="8">
    <location>
        <begin position="132"/>
        <end position="156"/>
    </location>
</feature>
<evidence type="ECO:0000256" key="4">
    <source>
        <dbReference type="ARBA" id="ARBA00022519"/>
    </source>
</evidence>
<evidence type="ECO:0000256" key="1">
    <source>
        <dbReference type="ARBA" id="ARBA00004429"/>
    </source>
</evidence>
<comment type="subcellular location">
    <subcellularLocation>
        <location evidence="1">Cell inner membrane</location>
        <topology evidence="1">Multi-pass membrane protein</topology>
    </subcellularLocation>
    <subcellularLocation>
        <location evidence="8">Cell membrane</location>
        <topology evidence="8">Multi-pass membrane protein</topology>
    </subcellularLocation>
</comment>
<dbReference type="EMBL" id="JAEKJA010000012">
    <property type="protein sequence ID" value="MBJ3777083.1"/>
    <property type="molecule type" value="Genomic_DNA"/>
</dbReference>
<dbReference type="AlphaFoldDB" id="A0A934IR36"/>
<proteinExistence type="inferred from homology"/>
<feature type="transmembrane region" description="Helical" evidence="8">
    <location>
        <begin position="387"/>
        <end position="408"/>
    </location>
</feature>
<keyword evidence="3" id="KW-1003">Cell membrane</keyword>
<keyword evidence="7 8" id="KW-0472">Membrane</keyword>
<comment type="caution">
    <text evidence="10">The sequence shown here is derived from an EMBL/GenBank/DDBJ whole genome shotgun (WGS) entry which is preliminary data.</text>
</comment>
<feature type="transmembrane region" description="Helical" evidence="8">
    <location>
        <begin position="414"/>
        <end position="432"/>
    </location>
</feature>
<feature type="domain" description="ABC transmembrane type-1" evidence="9">
    <location>
        <begin position="52"/>
        <end position="260"/>
    </location>
</feature>
<feature type="transmembrane region" description="Helical" evidence="8">
    <location>
        <begin position="288"/>
        <end position="313"/>
    </location>
</feature>
<evidence type="ECO:0000256" key="5">
    <source>
        <dbReference type="ARBA" id="ARBA00022692"/>
    </source>
</evidence>